<comment type="caution">
    <text evidence="1">The sequence shown here is derived from an EMBL/GenBank/DDBJ whole genome shotgun (WGS) entry which is preliminary data.</text>
</comment>
<sequence length="145" mass="15966">MADRVSSDAVPTVRATLVKHGAMDRLRVEIPADEMDRFPAGEVVRVVVDGDTRHAEIKRHLTDDTYLLAGAFDTPDEARDRSGEDRLAAWCEDVNRQPGGSVLVDVVEEGFLYGLRAPGEKSFYTAHEAPDESLADIAEQVERGE</sequence>
<dbReference type="InterPro" id="IPR055536">
    <property type="entry name" value="DUF7112"/>
</dbReference>
<dbReference type="Proteomes" id="UP001596395">
    <property type="component" value="Unassembled WGS sequence"/>
</dbReference>
<dbReference type="Pfam" id="PF23424">
    <property type="entry name" value="DUF7112"/>
    <property type="match status" value="1"/>
</dbReference>
<evidence type="ECO:0000313" key="2">
    <source>
        <dbReference type="Proteomes" id="UP001596395"/>
    </source>
</evidence>
<organism evidence="1 2">
    <name type="scientific">Halorubellus litoreus</name>
    <dbReference type="NCBI Taxonomy" id="755308"/>
    <lineage>
        <taxon>Archaea</taxon>
        <taxon>Methanobacteriati</taxon>
        <taxon>Methanobacteriota</taxon>
        <taxon>Stenosarchaea group</taxon>
        <taxon>Halobacteria</taxon>
        <taxon>Halobacteriales</taxon>
        <taxon>Halorubellaceae</taxon>
        <taxon>Halorubellus</taxon>
    </lineage>
</organism>
<accession>A0ABD5VJ88</accession>
<keyword evidence="2" id="KW-1185">Reference proteome</keyword>
<reference evidence="1 2" key="1">
    <citation type="journal article" date="2019" name="Int. J. Syst. Evol. Microbiol.">
        <title>The Global Catalogue of Microorganisms (GCM) 10K type strain sequencing project: providing services to taxonomists for standard genome sequencing and annotation.</title>
        <authorList>
            <consortium name="The Broad Institute Genomics Platform"/>
            <consortium name="The Broad Institute Genome Sequencing Center for Infectious Disease"/>
            <person name="Wu L."/>
            <person name="Ma J."/>
        </authorList>
    </citation>
    <scope>NUCLEOTIDE SEQUENCE [LARGE SCALE GENOMIC DNA]</scope>
    <source>
        <strain evidence="1 2">GX26</strain>
    </source>
</reference>
<name>A0ABD5VJ88_9EURY</name>
<proteinExistence type="predicted"/>
<gene>
    <name evidence="1" type="ORF">ACFQGB_14805</name>
</gene>
<dbReference type="AlphaFoldDB" id="A0ABD5VJ88"/>
<protein>
    <submittedName>
        <fullName evidence="1">Uncharacterized protein</fullName>
    </submittedName>
</protein>
<dbReference type="EMBL" id="JBHSXN010000002">
    <property type="protein sequence ID" value="MFC6954132.1"/>
    <property type="molecule type" value="Genomic_DNA"/>
</dbReference>
<evidence type="ECO:0000313" key="1">
    <source>
        <dbReference type="EMBL" id="MFC6954132.1"/>
    </source>
</evidence>
<dbReference type="RefSeq" id="WP_336351074.1">
    <property type="nucleotide sequence ID" value="NZ_JAZAQL010000002.1"/>
</dbReference>